<name>A0A318ZD58_9EURO</name>
<dbReference type="InterPro" id="IPR052833">
    <property type="entry name" value="Telomeric_DNA-bd_trans-reg"/>
</dbReference>
<dbReference type="GO" id="GO:0010833">
    <property type="term" value="P:telomere maintenance via telomere lengthening"/>
    <property type="evidence" value="ECO:0007669"/>
    <property type="project" value="TreeGrafter"/>
</dbReference>
<feature type="region of interest" description="Disordered" evidence="4">
    <location>
        <begin position="1"/>
        <end position="71"/>
    </location>
</feature>
<feature type="compositionally biased region" description="Basic residues" evidence="4">
    <location>
        <begin position="816"/>
        <end position="830"/>
    </location>
</feature>
<feature type="region of interest" description="Disordered" evidence="4">
    <location>
        <begin position="765"/>
        <end position="790"/>
    </location>
</feature>
<dbReference type="SUPFAM" id="SSF46689">
    <property type="entry name" value="Homeodomain-like"/>
    <property type="match status" value="1"/>
</dbReference>
<dbReference type="CDD" id="cd11660">
    <property type="entry name" value="SANT_TRF"/>
    <property type="match status" value="1"/>
</dbReference>
<dbReference type="InterPro" id="IPR017930">
    <property type="entry name" value="Myb_dom"/>
</dbReference>
<dbReference type="AlphaFoldDB" id="A0A318ZD58"/>
<dbReference type="GO" id="GO:0003691">
    <property type="term" value="F:double-stranded telomeric DNA binding"/>
    <property type="evidence" value="ECO:0007669"/>
    <property type="project" value="TreeGrafter"/>
</dbReference>
<reference evidence="6 7" key="1">
    <citation type="submission" date="2016-12" db="EMBL/GenBank/DDBJ databases">
        <title>The genomes of Aspergillus section Nigri reveals drivers in fungal speciation.</title>
        <authorList>
            <consortium name="DOE Joint Genome Institute"/>
            <person name="Vesth T.C."/>
            <person name="Nybo J."/>
            <person name="Theobald S."/>
            <person name="Brandl J."/>
            <person name="Frisvad J.C."/>
            <person name="Nielsen K.F."/>
            <person name="Lyhne E.K."/>
            <person name="Kogle M.E."/>
            <person name="Kuo A."/>
            <person name="Riley R."/>
            <person name="Clum A."/>
            <person name="Nolan M."/>
            <person name="Lipzen A."/>
            <person name="Salamov A."/>
            <person name="Henrissat B."/>
            <person name="Wiebenga A."/>
            <person name="De Vries R.P."/>
            <person name="Grigoriev I.V."/>
            <person name="Mortensen U.H."/>
            <person name="Andersen M.R."/>
            <person name="Baker S.E."/>
        </authorList>
    </citation>
    <scope>NUCLEOTIDE SEQUENCE [LARGE SCALE GENOMIC DNA]</scope>
    <source>
        <strain evidence="6 7">JOP 1030-1</strain>
    </source>
</reference>
<dbReference type="FunFam" id="1.10.10.60:FF:000137">
    <property type="entry name" value="MYB DNA binding protein"/>
    <property type="match status" value="1"/>
</dbReference>
<feature type="domain" description="HTH myb-type" evidence="5">
    <location>
        <begin position="644"/>
        <end position="697"/>
    </location>
</feature>
<feature type="compositionally biased region" description="Polar residues" evidence="4">
    <location>
        <begin position="403"/>
        <end position="424"/>
    </location>
</feature>
<keyword evidence="3" id="KW-0131">Cell cycle</keyword>
<proteinExistence type="predicted"/>
<dbReference type="SMART" id="SM00717">
    <property type="entry name" value="SANT"/>
    <property type="match status" value="1"/>
</dbReference>
<evidence type="ECO:0000259" key="5">
    <source>
        <dbReference type="PROSITE" id="PS51294"/>
    </source>
</evidence>
<evidence type="ECO:0000313" key="7">
    <source>
        <dbReference type="Proteomes" id="UP000248349"/>
    </source>
</evidence>
<dbReference type="STRING" id="1450539.A0A318ZD58"/>
<keyword evidence="1" id="KW-0238">DNA-binding</keyword>
<dbReference type="PANTHER" id="PTHR47807:SF1">
    <property type="entry name" value="PROTEIN TBF1"/>
    <property type="match status" value="1"/>
</dbReference>
<gene>
    <name evidence="6" type="ORF">BP01DRAFT_416441</name>
</gene>
<dbReference type="InterPro" id="IPR009057">
    <property type="entry name" value="Homeodomain-like_sf"/>
</dbReference>
<feature type="compositionally biased region" description="Basic and acidic residues" evidence="4">
    <location>
        <begin position="731"/>
        <end position="748"/>
    </location>
</feature>
<dbReference type="Gene3D" id="1.10.10.60">
    <property type="entry name" value="Homeodomain-like"/>
    <property type="match status" value="1"/>
</dbReference>
<feature type="region of interest" description="Disordered" evidence="4">
    <location>
        <begin position="724"/>
        <end position="748"/>
    </location>
</feature>
<keyword evidence="2" id="KW-0539">Nucleus</keyword>
<evidence type="ECO:0000313" key="6">
    <source>
        <dbReference type="EMBL" id="PYH44507.1"/>
    </source>
</evidence>
<dbReference type="Pfam" id="PF08558">
    <property type="entry name" value="TRF"/>
    <property type="match status" value="1"/>
</dbReference>
<feature type="region of interest" description="Disordered" evidence="4">
    <location>
        <begin position="810"/>
        <end position="844"/>
    </location>
</feature>
<dbReference type="PANTHER" id="PTHR47807">
    <property type="entry name" value="PROTEIN TBF1"/>
    <property type="match status" value="1"/>
</dbReference>
<evidence type="ECO:0000256" key="2">
    <source>
        <dbReference type="ARBA" id="ARBA00023242"/>
    </source>
</evidence>
<dbReference type="GO" id="GO:0042803">
    <property type="term" value="F:protein homodimerization activity"/>
    <property type="evidence" value="ECO:0007669"/>
    <property type="project" value="InterPro"/>
</dbReference>
<feature type="region of interest" description="Disordered" evidence="4">
    <location>
        <begin position="465"/>
        <end position="574"/>
    </location>
</feature>
<dbReference type="InterPro" id="IPR013867">
    <property type="entry name" value="Telomere_rpt-bd_fac_dimer_dom"/>
</dbReference>
<dbReference type="GeneID" id="37080427"/>
<dbReference type="EMBL" id="KZ821236">
    <property type="protein sequence ID" value="PYH44507.1"/>
    <property type="molecule type" value="Genomic_DNA"/>
</dbReference>
<organism evidence="6 7">
    <name type="scientific">Aspergillus saccharolyticus JOP 1030-1</name>
    <dbReference type="NCBI Taxonomy" id="1450539"/>
    <lineage>
        <taxon>Eukaryota</taxon>
        <taxon>Fungi</taxon>
        <taxon>Dikarya</taxon>
        <taxon>Ascomycota</taxon>
        <taxon>Pezizomycotina</taxon>
        <taxon>Eurotiomycetes</taxon>
        <taxon>Eurotiomycetidae</taxon>
        <taxon>Eurotiales</taxon>
        <taxon>Aspergillaceae</taxon>
        <taxon>Aspergillus</taxon>
        <taxon>Aspergillus subgen. Circumdati</taxon>
    </lineage>
</organism>
<feature type="compositionally biased region" description="Low complexity" evidence="4">
    <location>
        <begin position="626"/>
        <end position="639"/>
    </location>
</feature>
<feature type="compositionally biased region" description="Low complexity" evidence="4">
    <location>
        <begin position="539"/>
        <end position="558"/>
    </location>
</feature>
<evidence type="ECO:0000256" key="4">
    <source>
        <dbReference type="SAM" id="MobiDB-lite"/>
    </source>
</evidence>
<feature type="region of interest" description="Disordered" evidence="4">
    <location>
        <begin position="624"/>
        <end position="649"/>
    </location>
</feature>
<dbReference type="RefSeq" id="XP_025430489.1">
    <property type="nucleotide sequence ID" value="XM_025579198.1"/>
</dbReference>
<evidence type="ECO:0000256" key="3">
    <source>
        <dbReference type="ARBA" id="ARBA00023306"/>
    </source>
</evidence>
<dbReference type="InterPro" id="IPR001005">
    <property type="entry name" value="SANT/Myb"/>
</dbReference>
<dbReference type="PROSITE" id="PS51294">
    <property type="entry name" value="HTH_MYB"/>
    <property type="match status" value="1"/>
</dbReference>
<feature type="compositionally biased region" description="Low complexity" evidence="4">
    <location>
        <begin position="472"/>
        <end position="517"/>
    </location>
</feature>
<dbReference type="Proteomes" id="UP000248349">
    <property type="component" value="Unassembled WGS sequence"/>
</dbReference>
<keyword evidence="7" id="KW-1185">Reference proteome</keyword>
<evidence type="ECO:0000256" key="1">
    <source>
        <dbReference type="ARBA" id="ARBA00023125"/>
    </source>
</evidence>
<sequence>MADITVTGPKVEESISSELPALPTETDSHDVPPKMSHPLEEEDGSVSPRAAKKRRLESEPSELTLPPHPGEITVADQVPGNQIEQELASALGPSIVDTVEPLEGTPTQLDGTAAETAVAPETTADIDSDMATVISSIMNHAERVEEQVVIGQQQLADTASPAPKGMVFVKANSHLKTQSLPILDNLSTQILSLLAKSSYQEITSFVSEPETESGQAYATMRSLFDHTKKVYSTKKSFLSPTELELTEPSQIDIIRKANLASFVSSIFGTQEIGFSELNDNFLDVFVPEGGRLLKVQGALFLELKTQAFIASMNNSERTRTELLYDLFPDDLEQQLLDRRPGTRQLAPSEADFVKRAGSRRDILLSDVNNEEAMKALPDKYHWEDFLRDLSSYVTKNFDTISNQQTKKITKGRQPSSSNGDSQEPPSAPLQGQFPVSTQPPDVPVDRNMHGDLVARAARAAQIALQGHGLRRSQQQQQYQQQQSQQNQQQPQQVHQPQQPQPQQHHQSHTIHQPQMQQQPPPQQAQPQGGQILHGYSAAQPTGQMPHQQTHQQPYHHSPAPSGYQHPPSQLTFQPSPLQANFQQYSHVTPASIPRPNSAAANHGYMPGIPHYSQSQPTQVLYERARMAASAKSSPSSRKSGLPSQRRPWTTEEENALMAGLDRVKGPHWSQILAMFGPGGTISEALKDRNQVQLKDKARNLKLFFLKSGIEVPYYLKFVTGELKTRAPAQAAKREARERQKKQGEEDKAHVEGIKGMMALAGAHAQPVGMGHGHDAMSASPGLPHDPNAHSAFDQTAEQNLMQTLGQEVHGESFGQPHHHHVQHQQHHPHPHHQDHVDPNMHLGQ</sequence>
<protein>
    <recommendedName>
        <fullName evidence="5">HTH myb-type domain-containing protein</fullName>
    </recommendedName>
</protein>
<dbReference type="OrthoDB" id="3366990at2759"/>
<accession>A0A318ZD58</accession>
<feature type="region of interest" description="Disordered" evidence="4">
    <location>
        <begin position="403"/>
        <end position="447"/>
    </location>
</feature>